<dbReference type="SMART" id="SM00220">
    <property type="entry name" value="S_TKc"/>
    <property type="match status" value="1"/>
</dbReference>
<evidence type="ECO:0000256" key="4">
    <source>
        <dbReference type="ARBA" id="ARBA00022741"/>
    </source>
</evidence>
<dbReference type="PROSITE" id="PS50011">
    <property type="entry name" value="PROTEIN_KINASE_DOM"/>
    <property type="match status" value="1"/>
</dbReference>
<feature type="compositionally biased region" description="Basic and acidic residues" evidence="8">
    <location>
        <begin position="405"/>
        <end position="419"/>
    </location>
</feature>
<feature type="compositionally biased region" description="Low complexity" evidence="8">
    <location>
        <begin position="339"/>
        <end position="358"/>
    </location>
</feature>
<dbReference type="PROSITE" id="PS00107">
    <property type="entry name" value="PROTEIN_KINASE_ATP"/>
    <property type="match status" value="1"/>
</dbReference>
<keyword evidence="2 11" id="KW-0723">Serine/threonine-protein kinase</keyword>
<feature type="compositionally biased region" description="Pro residues" evidence="8">
    <location>
        <begin position="375"/>
        <end position="388"/>
    </location>
</feature>
<sequence length="419" mass="42900">MSAPQLLADRYELRAVLGRGGMADVHDGWDLRLGRAVAVKVLRPEHAAIPDIRRRFEVEARVAATLNHPNVVAVHDCGEDAGVAYIVMERLPGRTLADDIAQGPLPEARARGILADILAAVGAAHQCGILHRDIKPANVLFSSAGVVKVADFGIAKSADSGHTTTGQVLGTVAYLSPDRIAEKPATVADDLYAVGVVGYEALAGHRPFGGENILSLARAILAGGAPPLTEARPGLDPGVVHTIEKAMAHDPQHRFSDAAAMRHAVLGYSGRVAAPPPRSAQPRTMAFAPATLSAAPLPPADPRRPRRTGLILAAVAAVLVALVVGALAIASQGNDGAGSPAVAPATSSQAPTPSPTLTGTEELPVAPPVSVGVPVPAPPAQIPEPPNPNGNSGNGNGNNSGNGNNKDKEKEKENGRGGN</sequence>
<feature type="domain" description="Protein kinase" evidence="10">
    <location>
        <begin position="11"/>
        <end position="266"/>
    </location>
</feature>
<dbReference type="EMBL" id="JANFQF010000012">
    <property type="protein sequence ID" value="MCQ4120614.1"/>
    <property type="molecule type" value="Genomic_DNA"/>
</dbReference>
<evidence type="ECO:0000313" key="12">
    <source>
        <dbReference type="Proteomes" id="UP001524501"/>
    </source>
</evidence>
<evidence type="ECO:0000256" key="9">
    <source>
        <dbReference type="SAM" id="Phobius"/>
    </source>
</evidence>
<protein>
    <recommendedName>
        <fullName evidence="1">non-specific serine/threonine protein kinase</fullName>
        <ecNumber evidence="1">2.7.11.1</ecNumber>
    </recommendedName>
</protein>
<feature type="transmembrane region" description="Helical" evidence="9">
    <location>
        <begin position="310"/>
        <end position="330"/>
    </location>
</feature>
<evidence type="ECO:0000256" key="2">
    <source>
        <dbReference type="ARBA" id="ARBA00022527"/>
    </source>
</evidence>
<evidence type="ECO:0000256" key="8">
    <source>
        <dbReference type="SAM" id="MobiDB-lite"/>
    </source>
</evidence>
<keyword evidence="6 7" id="KW-0067">ATP-binding</keyword>
<reference evidence="11 12" key="1">
    <citation type="submission" date="2022-07" db="EMBL/GenBank/DDBJ databases">
        <title>Degradation activity of malathion, p-nitrophenol and potential low-temperature adaptation strategy of Rhodococcus sp. FXJ9.536.</title>
        <authorList>
            <person name="Huang J."/>
            <person name="Huang Y."/>
        </authorList>
    </citation>
    <scope>NUCLEOTIDE SEQUENCE [LARGE SCALE GENOMIC DNA]</scope>
    <source>
        <strain evidence="11 12">FXJ9.536</strain>
    </source>
</reference>
<accession>A0ABT1QEA1</accession>
<dbReference type="Pfam" id="PF00069">
    <property type="entry name" value="Pkinase"/>
    <property type="match status" value="1"/>
</dbReference>
<evidence type="ECO:0000256" key="5">
    <source>
        <dbReference type="ARBA" id="ARBA00022777"/>
    </source>
</evidence>
<name>A0ABT1QEA1_9NOCA</name>
<keyword evidence="9" id="KW-0812">Transmembrane</keyword>
<proteinExistence type="predicted"/>
<dbReference type="InterPro" id="IPR000719">
    <property type="entry name" value="Prot_kinase_dom"/>
</dbReference>
<dbReference type="SUPFAM" id="SSF56112">
    <property type="entry name" value="Protein kinase-like (PK-like)"/>
    <property type="match status" value="1"/>
</dbReference>
<dbReference type="InterPro" id="IPR011009">
    <property type="entry name" value="Kinase-like_dom_sf"/>
</dbReference>
<dbReference type="InterPro" id="IPR008271">
    <property type="entry name" value="Ser/Thr_kinase_AS"/>
</dbReference>
<keyword evidence="3" id="KW-0808">Transferase</keyword>
<evidence type="ECO:0000313" key="11">
    <source>
        <dbReference type="EMBL" id="MCQ4120614.1"/>
    </source>
</evidence>
<dbReference type="PROSITE" id="PS00108">
    <property type="entry name" value="PROTEIN_KINASE_ST"/>
    <property type="match status" value="1"/>
</dbReference>
<feature type="binding site" evidence="7">
    <location>
        <position position="40"/>
    </location>
    <ligand>
        <name>ATP</name>
        <dbReference type="ChEBI" id="CHEBI:30616"/>
    </ligand>
</feature>
<gene>
    <name evidence="11" type="ORF">NOF53_15780</name>
</gene>
<keyword evidence="9" id="KW-0472">Membrane</keyword>
<keyword evidence="5 11" id="KW-0418">Kinase</keyword>
<evidence type="ECO:0000256" key="1">
    <source>
        <dbReference type="ARBA" id="ARBA00012513"/>
    </source>
</evidence>
<keyword evidence="9" id="KW-1133">Transmembrane helix</keyword>
<dbReference type="Gene3D" id="1.10.510.10">
    <property type="entry name" value="Transferase(Phosphotransferase) domain 1"/>
    <property type="match status" value="1"/>
</dbReference>
<dbReference type="RefSeq" id="WP_255970304.1">
    <property type="nucleotide sequence ID" value="NZ_JANFQF010000012.1"/>
</dbReference>
<evidence type="ECO:0000256" key="3">
    <source>
        <dbReference type="ARBA" id="ARBA00022679"/>
    </source>
</evidence>
<evidence type="ECO:0000256" key="6">
    <source>
        <dbReference type="ARBA" id="ARBA00022840"/>
    </source>
</evidence>
<dbReference type="GO" id="GO:0004674">
    <property type="term" value="F:protein serine/threonine kinase activity"/>
    <property type="evidence" value="ECO:0007669"/>
    <property type="project" value="UniProtKB-KW"/>
</dbReference>
<dbReference type="CDD" id="cd14014">
    <property type="entry name" value="STKc_PknB_like"/>
    <property type="match status" value="1"/>
</dbReference>
<keyword evidence="4 7" id="KW-0547">Nucleotide-binding</keyword>
<dbReference type="EC" id="2.7.11.1" evidence="1"/>
<dbReference type="PANTHER" id="PTHR43289">
    <property type="entry name" value="MITOGEN-ACTIVATED PROTEIN KINASE KINASE KINASE 20-RELATED"/>
    <property type="match status" value="1"/>
</dbReference>
<feature type="region of interest" description="Disordered" evidence="8">
    <location>
        <begin position="333"/>
        <end position="419"/>
    </location>
</feature>
<dbReference type="Gene3D" id="3.30.200.20">
    <property type="entry name" value="Phosphorylase Kinase, domain 1"/>
    <property type="match status" value="1"/>
</dbReference>
<evidence type="ECO:0000259" key="10">
    <source>
        <dbReference type="PROSITE" id="PS50011"/>
    </source>
</evidence>
<comment type="caution">
    <text evidence="11">The sequence shown here is derived from an EMBL/GenBank/DDBJ whole genome shotgun (WGS) entry which is preliminary data.</text>
</comment>
<dbReference type="PANTHER" id="PTHR43289:SF6">
    <property type="entry name" value="SERINE_THREONINE-PROTEIN KINASE NEKL-3"/>
    <property type="match status" value="1"/>
</dbReference>
<evidence type="ECO:0000256" key="7">
    <source>
        <dbReference type="PROSITE-ProRule" id="PRU10141"/>
    </source>
</evidence>
<dbReference type="InterPro" id="IPR017441">
    <property type="entry name" value="Protein_kinase_ATP_BS"/>
</dbReference>
<organism evidence="11 12">
    <name type="scientific">Rhodococcus tibetensis</name>
    <dbReference type="NCBI Taxonomy" id="2965064"/>
    <lineage>
        <taxon>Bacteria</taxon>
        <taxon>Bacillati</taxon>
        <taxon>Actinomycetota</taxon>
        <taxon>Actinomycetes</taxon>
        <taxon>Mycobacteriales</taxon>
        <taxon>Nocardiaceae</taxon>
        <taxon>Rhodococcus</taxon>
    </lineage>
</organism>
<dbReference type="Proteomes" id="UP001524501">
    <property type="component" value="Unassembled WGS sequence"/>
</dbReference>
<keyword evidence="12" id="KW-1185">Reference proteome</keyword>